<dbReference type="Pfam" id="PF13671">
    <property type="entry name" value="AAA_33"/>
    <property type="match status" value="1"/>
</dbReference>
<sequence length="406" mass="46229">MSQAAPSCIQISADAPVDKDEITAEGEAVRKEATDVQRVLKEVGFTSATFIGPAFPPEKNIDDSLSDFYKEIQAIDDQVEKERATCVQLETSSTSRRPEKPLGEDDISRAAVKHPSWPHWYKNRPYSTHRASLRYRPDYYPPPAFHPTPSHRPSRGFRLPSFPYPHRSPPPRHGNPADDDWYPAGSRPFWGTPRYDHGNWGNGDGGAHDAGWFCDPPQCHSEQDESQQQRCYDNFDRTSPLVLVLMRGLPGSGKTTMARELLATAPSGLILSTDDYFAHNGGYRYEAGLLGDAHEWNHRRACAAMRDGRSPVIIDNTNLQAWEMKPYVQMALQQGYRVDFCEPNTSWKYDPYELEKRNKHGVPQEKIAQMLDRFWSPITVDVVLSSQEPQHVHQRRQAEWREDGAR</sequence>
<evidence type="ECO:0000313" key="3">
    <source>
        <dbReference type="Proteomes" id="UP000264820"/>
    </source>
</evidence>
<dbReference type="OMA" id="PSWPHWY"/>
<feature type="region of interest" description="Disordered" evidence="1">
    <location>
        <begin position="387"/>
        <end position="406"/>
    </location>
</feature>
<feature type="compositionally biased region" description="Basic and acidic residues" evidence="1">
    <location>
        <begin position="96"/>
        <end position="107"/>
    </location>
</feature>
<accession>A0A3Q2Y731</accession>
<dbReference type="CTD" id="10443"/>
<name>A0A3Q2Y731_HIPCM</name>
<dbReference type="InterPro" id="IPR026302">
    <property type="entry name" value="NEDD4-bd_p2"/>
</dbReference>
<dbReference type="Proteomes" id="UP000264820">
    <property type="component" value="Unplaced"/>
</dbReference>
<feature type="region of interest" description="Disordered" evidence="1">
    <location>
        <begin position="87"/>
        <end position="107"/>
    </location>
</feature>
<dbReference type="InterPro" id="IPR027417">
    <property type="entry name" value="P-loop_NTPase"/>
</dbReference>
<evidence type="ECO:0000256" key="1">
    <source>
        <dbReference type="SAM" id="MobiDB-lite"/>
    </source>
</evidence>
<dbReference type="Ensembl" id="ENSHCOT00000025584.1">
    <property type="protein sequence ID" value="ENSHCOP00000008871.1"/>
    <property type="gene ID" value="ENSHCOG00000011201.1"/>
</dbReference>
<reference evidence="2" key="2">
    <citation type="submission" date="2025-09" db="UniProtKB">
        <authorList>
            <consortium name="Ensembl"/>
        </authorList>
    </citation>
    <scope>IDENTIFICATION</scope>
</reference>
<dbReference type="GeneID" id="109507849"/>
<evidence type="ECO:0000313" key="2">
    <source>
        <dbReference type="Ensembl" id="ENSHCOP00000008871.1"/>
    </source>
</evidence>
<protein>
    <recommendedName>
        <fullName evidence="4">NEDD4 binding protein 2-like 2</fullName>
    </recommendedName>
</protein>
<dbReference type="GO" id="GO:0005634">
    <property type="term" value="C:nucleus"/>
    <property type="evidence" value="ECO:0007669"/>
    <property type="project" value="TreeGrafter"/>
</dbReference>
<dbReference type="GeneTree" id="ENSGT00940000161440"/>
<dbReference type="PANTHER" id="PTHR13308">
    <property type="entry name" value="NEDD4-BINDING PROTEIN 2-LIKE 1"/>
    <property type="match status" value="1"/>
</dbReference>
<proteinExistence type="predicted"/>
<dbReference type="AlphaFoldDB" id="A0A3Q2Y731"/>
<dbReference type="SUPFAM" id="SSF52540">
    <property type="entry name" value="P-loop containing nucleoside triphosphate hydrolases"/>
    <property type="match status" value="1"/>
</dbReference>
<dbReference type="Gene3D" id="3.40.50.300">
    <property type="entry name" value="P-loop containing nucleotide triphosphate hydrolases"/>
    <property type="match status" value="1"/>
</dbReference>
<dbReference type="KEGG" id="hcq:109507849"/>
<feature type="compositionally biased region" description="Pro residues" evidence="1">
    <location>
        <begin position="162"/>
        <end position="173"/>
    </location>
</feature>
<keyword evidence="3" id="KW-1185">Reference proteome</keyword>
<dbReference type="PANTHER" id="PTHR13308:SF23">
    <property type="entry name" value="NEDD4-BINDING PROTEIN 2-LIKE 2"/>
    <property type="match status" value="1"/>
</dbReference>
<feature type="region of interest" description="Disordered" evidence="1">
    <location>
        <begin position="144"/>
        <end position="180"/>
    </location>
</feature>
<organism evidence="2 3">
    <name type="scientific">Hippocampus comes</name>
    <name type="common">Tiger tail seahorse</name>
    <dbReference type="NCBI Taxonomy" id="109280"/>
    <lineage>
        <taxon>Eukaryota</taxon>
        <taxon>Metazoa</taxon>
        <taxon>Chordata</taxon>
        <taxon>Craniata</taxon>
        <taxon>Vertebrata</taxon>
        <taxon>Euteleostomi</taxon>
        <taxon>Actinopterygii</taxon>
        <taxon>Neopterygii</taxon>
        <taxon>Teleostei</taxon>
        <taxon>Neoteleostei</taxon>
        <taxon>Acanthomorphata</taxon>
        <taxon>Syngnathiaria</taxon>
        <taxon>Syngnathiformes</taxon>
        <taxon>Syngnathoidei</taxon>
        <taxon>Syngnathidae</taxon>
        <taxon>Hippocampus</taxon>
    </lineage>
</organism>
<reference evidence="2" key="1">
    <citation type="submission" date="2025-08" db="UniProtKB">
        <authorList>
            <consortium name="Ensembl"/>
        </authorList>
    </citation>
    <scope>IDENTIFICATION</scope>
</reference>
<dbReference type="GO" id="GO:0003714">
    <property type="term" value="F:transcription corepressor activity"/>
    <property type="evidence" value="ECO:0007669"/>
    <property type="project" value="TreeGrafter"/>
</dbReference>
<dbReference type="OrthoDB" id="3231855at2759"/>
<feature type="compositionally biased region" description="Basic and acidic residues" evidence="1">
    <location>
        <begin position="396"/>
        <end position="406"/>
    </location>
</feature>
<dbReference type="GO" id="GO:0000122">
    <property type="term" value="P:negative regulation of transcription by RNA polymerase II"/>
    <property type="evidence" value="ECO:0007669"/>
    <property type="project" value="TreeGrafter"/>
</dbReference>
<evidence type="ECO:0008006" key="4">
    <source>
        <dbReference type="Google" id="ProtNLM"/>
    </source>
</evidence>
<dbReference type="RefSeq" id="XP_019713123.1">
    <property type="nucleotide sequence ID" value="XM_019857564.1"/>
</dbReference>
<dbReference type="STRING" id="109280.ENSHCOP00000008871"/>